<dbReference type="AlphaFoldDB" id="A0A644X6F8"/>
<name>A0A644X6F8_9ZZZZ</name>
<organism evidence="1">
    <name type="scientific">bioreactor metagenome</name>
    <dbReference type="NCBI Taxonomy" id="1076179"/>
    <lineage>
        <taxon>unclassified sequences</taxon>
        <taxon>metagenomes</taxon>
        <taxon>ecological metagenomes</taxon>
    </lineage>
</organism>
<comment type="caution">
    <text evidence="1">The sequence shown here is derived from an EMBL/GenBank/DDBJ whole genome shotgun (WGS) entry which is preliminary data.</text>
</comment>
<gene>
    <name evidence="1" type="ORF">SDC9_56206</name>
</gene>
<reference evidence="1" key="1">
    <citation type="submission" date="2019-08" db="EMBL/GenBank/DDBJ databases">
        <authorList>
            <person name="Kucharzyk K."/>
            <person name="Murdoch R.W."/>
            <person name="Higgins S."/>
            <person name="Loffler F."/>
        </authorList>
    </citation>
    <scope>NUCLEOTIDE SEQUENCE</scope>
</reference>
<dbReference type="EMBL" id="VSSQ01001624">
    <property type="protein sequence ID" value="MPM09883.1"/>
    <property type="molecule type" value="Genomic_DNA"/>
</dbReference>
<accession>A0A644X6F8</accession>
<sequence length="101" mass="11608">MFLQHVGGLRRAVKRSANGENGHVLARTLHVRLAERDFVLRFRHAFRMEELGNVVDALAFEEDNRIGAVERGLHEPFCVVRRCREHDLQAGNVRNQRAPVL</sequence>
<proteinExistence type="predicted"/>
<evidence type="ECO:0000313" key="1">
    <source>
        <dbReference type="EMBL" id="MPM09883.1"/>
    </source>
</evidence>
<protein>
    <submittedName>
        <fullName evidence="1">Uncharacterized protein</fullName>
    </submittedName>
</protein>